<evidence type="ECO:0000256" key="4">
    <source>
        <dbReference type="ARBA" id="ARBA00022581"/>
    </source>
</evidence>
<evidence type="ECO:0000256" key="8">
    <source>
        <dbReference type="ARBA" id="ARBA00022830"/>
    </source>
</evidence>
<evidence type="ECO:0000256" key="7">
    <source>
        <dbReference type="ARBA" id="ARBA00022771"/>
    </source>
</evidence>
<dbReference type="HAMAP" id="MF_04004">
    <property type="entry name" value="PPV_E7"/>
    <property type="match status" value="1"/>
</dbReference>
<evidence type="ECO:0000256" key="10">
    <source>
        <dbReference type="ARBA" id="ARBA00023015"/>
    </source>
</evidence>
<keyword evidence="8 18" id="KW-1114">Inhibition of host interferon signaling pathway by virus</keyword>
<dbReference type="GO" id="GO:0030430">
    <property type="term" value="C:host cell cytoplasm"/>
    <property type="evidence" value="ECO:0007669"/>
    <property type="project" value="UniProtKB-SubCell"/>
</dbReference>
<keyword evidence="11 18" id="KW-0238">DNA-binding</keyword>
<dbReference type="GO" id="GO:0003677">
    <property type="term" value="F:DNA binding"/>
    <property type="evidence" value="ECO:0007669"/>
    <property type="project" value="UniProtKB-UniRule"/>
</dbReference>
<evidence type="ECO:0000256" key="1">
    <source>
        <dbReference type="ARBA" id="ARBA00022504"/>
    </source>
</evidence>
<gene>
    <name evidence="18" type="primary">E7</name>
</gene>
<dbReference type="SUPFAM" id="SSF161234">
    <property type="entry name" value="E7 C-terminal domain-like"/>
    <property type="match status" value="1"/>
</dbReference>
<dbReference type="GO" id="GO:0042025">
    <property type="term" value="C:host cell nucleus"/>
    <property type="evidence" value="ECO:0007669"/>
    <property type="project" value="UniProtKB-SubCell"/>
</dbReference>
<evidence type="ECO:0000256" key="14">
    <source>
        <dbReference type="ARBA" id="ARBA00023200"/>
    </source>
</evidence>
<reference evidence="20" key="1">
    <citation type="journal article" date="2018" name="Nat. Med.">
        <title>Expanded skin virome in DOCK8-deficient patients.</title>
        <authorList>
            <consortium name="NISC Comparative Sequencing Program"/>
            <person name="Tirosh O."/>
            <person name="Conlan S."/>
            <person name="Deming C."/>
            <person name="Lee-Lin S.Q."/>
            <person name="Huang X."/>
            <person name="Su H.C."/>
            <person name="Freeman A.F."/>
            <person name="Segre J.A."/>
            <person name="Kong H.H."/>
        </authorList>
    </citation>
    <scope>NUCLEOTIDE SEQUENCE</scope>
    <source>
        <strain evidence="20">HPV-mSK_165</strain>
    </source>
</reference>
<evidence type="ECO:0000256" key="11">
    <source>
        <dbReference type="ARBA" id="ARBA00023125"/>
    </source>
</evidence>
<dbReference type="Gene3D" id="3.30.160.330">
    <property type="match status" value="1"/>
</dbReference>
<comment type="subunit">
    <text evidence="18">Homodimer. Homooligomer. Interacts with host RB1; this interaction induces dissociation of RB1-E2F1 complex thereby disrupting RB1 activity. Interacts with host EP300; this interaction represses EP300 transcriptional activity. Interacts with protein E2; this interaction inhibits E7 oncogenic activity. Interacts with host TMEM173/STING; this interaction impairs the ability of TMEM173/STING to sense cytosolic DNA and promote the production of type I interferon (IFN-alpha and IFN-beta).</text>
</comment>
<evidence type="ECO:0000313" key="20">
    <source>
        <dbReference type="EMBL" id="AYA94299.1"/>
    </source>
</evidence>
<comment type="domain">
    <text evidence="18">The E7 terminal domain is an intrinsically disordered domain, whose flexibility and conformational transitions confer target adaptability to the oncoprotein. It allows adaptation to a variety of protein targets and exposes the PEST degradation sequence that regulates its turnover in the cell.</text>
</comment>
<comment type="function">
    <text evidence="18">Plays a role in viral genome replication by driving entry of quiescent cells into the cell cycle. Stimulation of progression from G1 to S phase allows the virus to efficiently use the cellular DNA replicating machinery to achieve viral genome replication. E7 protein has both transforming and trans-activating activities. Induces the disassembly of the E2F1 transcription factor from RB1, with subsequent transcriptional activation of E2F1-regulated S-phase genes. Interferes with host histone deacetylation mediated by HDAC1 and HDAC2, leading to transcription activation. Plays also a role in the inhibition of both antiviral and antiproliferative functions of host interferon alpha. Interaction with host TMEM173/STING impairs the ability of TMEM173/STING to sense cytosolic DNA and promote the production of type I interferon (IFN-alpha and IFN-beta).</text>
</comment>
<dbReference type="EMBL" id="MH777307">
    <property type="protein sequence ID" value="AYA94299.1"/>
    <property type="molecule type" value="Genomic_DNA"/>
</dbReference>
<keyword evidence="2 18" id="KW-0244">Early protein</keyword>
<evidence type="ECO:0000256" key="18">
    <source>
        <dbReference type="HAMAP-Rule" id="MF_04004"/>
    </source>
</evidence>
<feature type="short sequence motif" description="Nuclear export signal" evidence="18">
    <location>
        <begin position="66"/>
        <end position="74"/>
    </location>
</feature>
<dbReference type="GO" id="GO:0003700">
    <property type="term" value="F:DNA-binding transcription factor activity"/>
    <property type="evidence" value="ECO:0007669"/>
    <property type="project" value="UniProtKB-UniRule"/>
</dbReference>
<comment type="similarity">
    <text evidence="18 19">Belongs to the papillomaviridae E7 protein family.</text>
</comment>
<dbReference type="GO" id="GO:0052170">
    <property type="term" value="P:symbiont-mediated suppression of host innate immune response"/>
    <property type="evidence" value="ECO:0007669"/>
    <property type="project" value="UniProtKB-KW"/>
</dbReference>
<keyword evidence="3 18" id="KW-1048">Host nucleus</keyword>
<keyword evidence="14 18" id="KW-1035">Host cytoplasm</keyword>
<dbReference type="GO" id="GO:0006351">
    <property type="term" value="P:DNA-templated transcription"/>
    <property type="evidence" value="ECO:0007669"/>
    <property type="project" value="UniProtKB-UniRule"/>
</dbReference>
<evidence type="ECO:0000256" key="5">
    <source>
        <dbReference type="ARBA" id="ARBA00022632"/>
    </source>
</evidence>
<keyword evidence="4 18" id="KW-0945">Host-virus interaction</keyword>
<protein>
    <recommendedName>
        <fullName evidence="18 19">Protein E7</fullName>
    </recommendedName>
</protein>
<keyword evidence="1 18" id="KW-1121">Modulation of host cell cycle by virus</keyword>
<evidence type="ECO:0000256" key="2">
    <source>
        <dbReference type="ARBA" id="ARBA00022518"/>
    </source>
</evidence>
<dbReference type="GO" id="GO:0039645">
    <property type="term" value="P:symbiont-mediated perturbation of host cell cycle G1/S transition checkpoint"/>
    <property type="evidence" value="ECO:0007669"/>
    <property type="project" value="UniProtKB-UniRule"/>
</dbReference>
<evidence type="ECO:0000256" key="15">
    <source>
        <dbReference type="ARBA" id="ARBA00023258"/>
    </source>
</evidence>
<dbReference type="GO" id="GO:0019904">
    <property type="term" value="F:protein domain specific binding"/>
    <property type="evidence" value="ECO:0007669"/>
    <property type="project" value="UniProtKB-UniRule"/>
</dbReference>
<organism evidence="20">
    <name type="scientific">Human papillomavirus</name>
    <dbReference type="NCBI Taxonomy" id="10566"/>
    <lineage>
        <taxon>Viruses</taxon>
        <taxon>Monodnaviria</taxon>
        <taxon>Shotokuvirae</taxon>
        <taxon>Cossaviricota</taxon>
        <taxon>Papovaviricetes</taxon>
        <taxon>Zurhausenvirales</taxon>
        <taxon>Papillomaviridae</taxon>
    </lineage>
</organism>
<keyword evidence="15" id="KW-0922">Interferon antiviral system evasion</keyword>
<keyword evidence="17 18" id="KW-1078">G1/S host cell cycle checkpoint dysregulation by virus</keyword>
<evidence type="ECO:0000256" key="6">
    <source>
        <dbReference type="ARBA" id="ARBA00022723"/>
    </source>
</evidence>
<comment type="function">
    <text evidence="19">E7 protein has both transforming and trans-activating activities.</text>
</comment>
<keyword evidence="13 18" id="KW-0804">Transcription</keyword>
<dbReference type="Pfam" id="PF00527">
    <property type="entry name" value="E7"/>
    <property type="match status" value="1"/>
</dbReference>
<evidence type="ECO:0000256" key="12">
    <source>
        <dbReference type="ARBA" id="ARBA00023159"/>
    </source>
</evidence>
<dbReference type="PIRSF" id="PIRSF003407">
    <property type="entry name" value="Papvi_E7"/>
    <property type="match status" value="1"/>
</dbReference>
<accession>A0A385PJS3</accession>
<dbReference type="GO" id="GO:0039502">
    <property type="term" value="P:symbiont-mediated suppression of host type I interferon-mediated signaling pathway"/>
    <property type="evidence" value="ECO:0007669"/>
    <property type="project" value="UniProtKB-UniRule"/>
</dbReference>
<evidence type="ECO:0000256" key="19">
    <source>
        <dbReference type="PIRNR" id="PIRNR003407"/>
    </source>
</evidence>
<keyword evidence="7 18" id="KW-0863">Zinc-finger</keyword>
<keyword evidence="16 18" id="KW-0899">Viral immunoevasion</keyword>
<dbReference type="InterPro" id="IPR000148">
    <property type="entry name" value="Papilloma_E7"/>
</dbReference>
<keyword evidence="9 18" id="KW-0862">Zinc</keyword>
<sequence>MQGHQPTIKDIYLDLGQIVETDDLLCGEESLSPDAEEEQEVFKIDTHCENCKTAIRVCVQASAFGIRCLQLILAEDLSFICPDCSRRLLHHGRSH</sequence>
<evidence type="ECO:0000256" key="16">
    <source>
        <dbReference type="ARBA" id="ARBA00023280"/>
    </source>
</evidence>
<evidence type="ECO:0000256" key="17">
    <source>
        <dbReference type="ARBA" id="ARBA00023309"/>
    </source>
</evidence>
<name>A0A385PJS3_9PAPI</name>
<keyword evidence="10 18" id="KW-0805">Transcription regulation</keyword>
<feature type="zinc finger region" evidence="18">
    <location>
        <begin position="48"/>
        <end position="84"/>
    </location>
</feature>
<proteinExistence type="inferred from homology"/>
<evidence type="ECO:0000256" key="13">
    <source>
        <dbReference type="ARBA" id="ARBA00023163"/>
    </source>
</evidence>
<dbReference type="GO" id="GO:0008270">
    <property type="term" value="F:zinc ion binding"/>
    <property type="evidence" value="ECO:0007669"/>
    <property type="project" value="UniProtKB-KW"/>
</dbReference>
<keyword evidence="12 18" id="KW-0010">Activator</keyword>
<comment type="subcellular location">
    <subcellularLocation>
        <location evidence="18">Host cytoplasm</location>
    </subcellularLocation>
    <subcellularLocation>
        <location evidence="18">Host nucleus</location>
    </subcellularLocation>
    <text evidence="18">Predominantly found in the host nucleus.</text>
</comment>
<evidence type="ECO:0000256" key="9">
    <source>
        <dbReference type="ARBA" id="ARBA00022833"/>
    </source>
</evidence>
<comment type="PTM">
    <text evidence="18">Highly phosphorylated.</text>
</comment>
<keyword evidence="6 18" id="KW-0479">Metal-binding</keyword>
<feature type="short sequence motif" description="LXCXE motif; interaction with host RB1 and TMEM173/STING" evidence="18">
    <location>
        <begin position="24"/>
        <end position="28"/>
    </location>
</feature>
<evidence type="ECO:0000256" key="3">
    <source>
        <dbReference type="ARBA" id="ARBA00022562"/>
    </source>
</evidence>
<keyword evidence="5 18" id="KW-1090">Inhibition of host innate immune response by virus</keyword>
<comment type="caution">
    <text evidence="18">Lacks conserved residue(s) required for the propagation of feature annotation.</text>
</comment>